<evidence type="ECO:0000256" key="3">
    <source>
        <dbReference type="ARBA" id="ARBA00023203"/>
    </source>
</evidence>
<organism evidence="6">
    <name type="scientific">Rodentolepis nana</name>
    <name type="common">Dwarf tapeworm</name>
    <name type="synonym">Hymenolepis nana</name>
    <dbReference type="NCBI Taxonomy" id="102285"/>
    <lineage>
        <taxon>Eukaryota</taxon>
        <taxon>Metazoa</taxon>
        <taxon>Spiralia</taxon>
        <taxon>Lophotrochozoa</taxon>
        <taxon>Platyhelminthes</taxon>
        <taxon>Cestoda</taxon>
        <taxon>Eucestoda</taxon>
        <taxon>Cyclophyllidea</taxon>
        <taxon>Hymenolepididae</taxon>
        <taxon>Rodentolepis</taxon>
    </lineage>
</organism>
<name>A0A0R3TN45_RODNA</name>
<dbReference type="GO" id="GO:0030674">
    <property type="term" value="F:protein-macromolecule adaptor activity"/>
    <property type="evidence" value="ECO:0007669"/>
    <property type="project" value="InterPro"/>
</dbReference>
<comment type="subcellular location">
    <subcellularLocation>
        <location evidence="1">Cytoplasm</location>
    </subcellularLocation>
</comment>
<evidence type="ECO:0000313" key="6">
    <source>
        <dbReference type="WBParaSite" id="HNAJ_0000878601-mRNA-1"/>
    </source>
</evidence>
<keyword evidence="4" id="KW-0732">Signal</keyword>
<dbReference type="InterPro" id="IPR008999">
    <property type="entry name" value="Actin-crosslinking"/>
</dbReference>
<protein>
    <submittedName>
        <fullName evidence="6">Fascin domain-containing protein</fullName>
    </submittedName>
</protein>
<dbReference type="GO" id="GO:0005737">
    <property type="term" value="C:cytoplasm"/>
    <property type="evidence" value="ECO:0007669"/>
    <property type="project" value="UniProtKB-SubCell"/>
</dbReference>
<keyword evidence="2" id="KW-0963">Cytoplasm</keyword>
<feature type="signal peptide" evidence="4">
    <location>
        <begin position="1"/>
        <end position="20"/>
    </location>
</feature>
<evidence type="ECO:0000256" key="2">
    <source>
        <dbReference type="ARBA" id="ARBA00022490"/>
    </source>
</evidence>
<dbReference type="SUPFAM" id="SSF50405">
    <property type="entry name" value="Actin-crosslinking proteins"/>
    <property type="match status" value="2"/>
</dbReference>
<dbReference type="Pfam" id="PF06268">
    <property type="entry name" value="Fascin"/>
    <property type="match status" value="1"/>
</dbReference>
<dbReference type="AlphaFoldDB" id="A0A0R3TN45"/>
<dbReference type="WBParaSite" id="HNAJ_0000878601-mRNA-1">
    <property type="protein sequence ID" value="HNAJ_0000878601-mRNA-1"/>
    <property type="gene ID" value="HNAJ_0000878601"/>
</dbReference>
<reference evidence="6" key="1">
    <citation type="submission" date="2017-02" db="UniProtKB">
        <authorList>
            <consortium name="WormBaseParasite"/>
        </authorList>
    </citation>
    <scope>IDENTIFICATION</scope>
</reference>
<feature type="domain" description="Fascin-like" evidence="5">
    <location>
        <begin position="35"/>
        <end position="94"/>
    </location>
</feature>
<feature type="chain" id="PRO_5006449003" evidence="4">
    <location>
        <begin position="21"/>
        <end position="453"/>
    </location>
</feature>
<dbReference type="InterPro" id="IPR022768">
    <property type="entry name" value="Fascin-like_dom"/>
</dbReference>
<proteinExistence type="predicted"/>
<sequence>LPNSPKFLLWLQQLPLPAASVQSSCGKEEVARLSRVALRTQSGRYLHSSGKLVGSIDEATLFAVSFKPATSQKLMFQDEKGQYLTVGAGGVLLVKSGLREPRREEVFAIDPPSIQVRLWAFNNKFACNKHGLTFSTTMGETDEEKETVYQLEYLGGGRGLNMSAIANTSTTPSADCSPAVFNFDGTDESRSYLTTGLWRLRAQDGRLWRIPSSGSADLAPQDCKDPSTQFEILYISSYQEEEDGGTKTKINPYGGIVIRTLEGRSTAVKPLGALGATERLADTSGWTPTPPEVLHLLPLINRTSVAIYSPLACAYLAPITPHSSNARRTSFGASSAVDCTSCVPQQWFIRNLVNGTVQFFTKMDSGWMILYATGQGNLALAESNAGPDEIGDNQGASLETEFVICMTDDKFALLRCLKQVGGQRKASYLTANLQGNIKLDGSGVITPGYIWQL</sequence>
<dbReference type="STRING" id="102285.A0A0R3TN45"/>
<evidence type="ECO:0000256" key="1">
    <source>
        <dbReference type="ARBA" id="ARBA00004496"/>
    </source>
</evidence>
<evidence type="ECO:0000259" key="5">
    <source>
        <dbReference type="Pfam" id="PF06268"/>
    </source>
</evidence>
<accession>A0A0R3TN45</accession>
<dbReference type="GO" id="GO:0051015">
    <property type="term" value="F:actin filament binding"/>
    <property type="evidence" value="ECO:0007669"/>
    <property type="project" value="InterPro"/>
</dbReference>
<evidence type="ECO:0000256" key="4">
    <source>
        <dbReference type="SAM" id="SignalP"/>
    </source>
</evidence>
<keyword evidence="3" id="KW-0009">Actin-binding</keyword>
<dbReference type="Gene3D" id="2.80.10.50">
    <property type="match status" value="1"/>
</dbReference>